<protein>
    <submittedName>
        <fullName evidence="3">L-lactate dehydrogenase</fullName>
    </submittedName>
</protein>
<evidence type="ECO:0000313" key="3">
    <source>
        <dbReference type="EMBL" id="PCR98826.1"/>
    </source>
</evidence>
<dbReference type="PANTHER" id="PTHR43128:SF16">
    <property type="entry name" value="L-LACTATE DEHYDROGENASE"/>
    <property type="match status" value="1"/>
</dbReference>
<dbReference type="AlphaFoldDB" id="A0A2A5RID9"/>
<dbReference type="GO" id="GO:0004459">
    <property type="term" value="F:L-lactate dehydrogenase (NAD+) activity"/>
    <property type="evidence" value="ECO:0007669"/>
    <property type="project" value="TreeGrafter"/>
</dbReference>
<reference evidence="3 4" key="1">
    <citation type="submission" date="2014-12" db="EMBL/GenBank/DDBJ databases">
        <title>Draft genome sequences of 10 type strains of Lactococcus.</title>
        <authorList>
            <person name="Sun Z."/>
            <person name="Zhong Z."/>
            <person name="Liu W."/>
            <person name="Zhang W."/>
            <person name="Zhang H."/>
        </authorList>
    </citation>
    <scope>NUCLEOTIDE SEQUENCE [LARGE SCALE GENOMIC DNA]</scope>
    <source>
        <strain evidence="3 4">JCM 16395</strain>
    </source>
</reference>
<dbReference type="Gene3D" id="3.90.110.10">
    <property type="entry name" value="Lactate dehydrogenase/glycoside hydrolase, family 4, C-terminal"/>
    <property type="match status" value="1"/>
</dbReference>
<comment type="similarity">
    <text evidence="1">Belongs to the LDH/MDH superfamily. LDH family.</text>
</comment>
<name>A0A2A5RID9_9LACT</name>
<dbReference type="STRING" id="1291764.GCA_001311235_03041"/>
<dbReference type="SUPFAM" id="SSF56327">
    <property type="entry name" value="LDH C-terminal domain-like"/>
    <property type="match status" value="1"/>
</dbReference>
<gene>
    <name evidence="3" type="ORF">RT41_GL000857</name>
</gene>
<sequence>MSNLSNKVKNAAYEIIDKKQATYYGIGMSTARIVKAILNNEQVILPVSAYLRGEYGQEGVFTGVPSVVNQNGVREIIELNMDAYEMKQFEKSVNQLKEVIESIK</sequence>
<evidence type="ECO:0000259" key="2">
    <source>
        <dbReference type="Pfam" id="PF02866"/>
    </source>
</evidence>
<accession>A0A2A5RID9</accession>
<comment type="caution">
    <text evidence="3">The sequence shown here is derived from an EMBL/GenBank/DDBJ whole genome shotgun (WGS) entry which is preliminary data.</text>
</comment>
<dbReference type="GO" id="GO:0006089">
    <property type="term" value="P:lactate metabolic process"/>
    <property type="evidence" value="ECO:0007669"/>
    <property type="project" value="TreeGrafter"/>
</dbReference>
<dbReference type="InterPro" id="IPR015955">
    <property type="entry name" value="Lactate_DH/Glyco_Ohase_4_C"/>
</dbReference>
<keyword evidence="4" id="KW-1185">Reference proteome</keyword>
<dbReference type="Proteomes" id="UP000218181">
    <property type="component" value="Unassembled WGS sequence"/>
</dbReference>
<organism evidence="3 4">
    <name type="scientific">Lactococcus fujiensis JCM 16395</name>
    <dbReference type="NCBI Taxonomy" id="1291764"/>
    <lineage>
        <taxon>Bacteria</taxon>
        <taxon>Bacillati</taxon>
        <taxon>Bacillota</taxon>
        <taxon>Bacilli</taxon>
        <taxon>Lactobacillales</taxon>
        <taxon>Streptococcaceae</taxon>
        <taxon>Lactococcus</taxon>
    </lineage>
</organism>
<dbReference type="PANTHER" id="PTHR43128">
    <property type="entry name" value="L-2-HYDROXYCARBOXYLATE DEHYDROGENASE (NAD(P)(+))"/>
    <property type="match status" value="1"/>
</dbReference>
<dbReference type="InterPro" id="IPR022383">
    <property type="entry name" value="Lactate/malate_DH_C"/>
</dbReference>
<dbReference type="Pfam" id="PF02866">
    <property type="entry name" value="Ldh_1_C"/>
    <property type="match status" value="1"/>
</dbReference>
<feature type="domain" description="Lactate/malate dehydrogenase C-terminal" evidence="2">
    <location>
        <begin position="3"/>
        <end position="103"/>
    </location>
</feature>
<proteinExistence type="inferred from homology"/>
<evidence type="ECO:0000256" key="1">
    <source>
        <dbReference type="ARBA" id="ARBA00006054"/>
    </source>
</evidence>
<dbReference type="EMBL" id="JXJU01000020">
    <property type="protein sequence ID" value="PCR98826.1"/>
    <property type="molecule type" value="Genomic_DNA"/>
</dbReference>
<evidence type="ECO:0000313" key="4">
    <source>
        <dbReference type="Proteomes" id="UP000218181"/>
    </source>
</evidence>